<proteinExistence type="predicted"/>
<dbReference type="SUPFAM" id="SSF47413">
    <property type="entry name" value="lambda repressor-like DNA-binding domains"/>
    <property type="match status" value="1"/>
</dbReference>
<evidence type="ECO:0000313" key="2">
    <source>
        <dbReference type="Proteomes" id="UP000501726"/>
    </source>
</evidence>
<dbReference type="InterPro" id="IPR001387">
    <property type="entry name" value="Cro/C1-type_HTH"/>
</dbReference>
<evidence type="ECO:0008006" key="3">
    <source>
        <dbReference type="Google" id="ProtNLM"/>
    </source>
</evidence>
<protein>
    <recommendedName>
        <fullName evidence="3">HTH cro/C1-type domain-containing protein</fullName>
    </recommendedName>
</protein>
<reference evidence="2" key="1">
    <citation type="submission" date="2019-11" db="EMBL/GenBank/DDBJ databases">
        <title>Isolation and characterization of two novel species in the genus Thiomicrorhabdus.</title>
        <authorList>
            <person name="Mochizuki J."/>
            <person name="Kojima H."/>
            <person name="Fukui M."/>
        </authorList>
    </citation>
    <scope>NUCLEOTIDE SEQUENCE [LARGE SCALE GENOMIC DNA]</scope>
    <source>
        <strain evidence="2">aks77</strain>
    </source>
</reference>
<dbReference type="RefSeq" id="WP_173272694.1">
    <property type="nucleotide sequence ID" value="NZ_AP021889.1"/>
</dbReference>
<dbReference type="AlphaFoldDB" id="A0A6F8PVV7"/>
<gene>
    <name evidence="1" type="ORF">THMIRHAS_16280</name>
</gene>
<dbReference type="Proteomes" id="UP000501726">
    <property type="component" value="Chromosome"/>
</dbReference>
<dbReference type="GO" id="GO:0003677">
    <property type="term" value="F:DNA binding"/>
    <property type="evidence" value="ECO:0007669"/>
    <property type="project" value="InterPro"/>
</dbReference>
<organism evidence="1 2">
    <name type="scientific">Thiosulfatimonas sediminis</name>
    <dbReference type="NCBI Taxonomy" id="2675054"/>
    <lineage>
        <taxon>Bacteria</taxon>
        <taxon>Pseudomonadati</taxon>
        <taxon>Pseudomonadota</taxon>
        <taxon>Gammaproteobacteria</taxon>
        <taxon>Thiotrichales</taxon>
        <taxon>Piscirickettsiaceae</taxon>
        <taxon>Thiosulfatimonas</taxon>
    </lineage>
</organism>
<dbReference type="KEGG" id="tse:THMIRHAS_16280"/>
<sequence>MPLAKRMRRYMQIKNLSAQEVAEKCGIPLSELQNFLDGIGAIDSMHFETLNSIWPELVAYTFNVDASVCTDFPITKH</sequence>
<keyword evidence="2" id="KW-1185">Reference proteome</keyword>
<dbReference type="EMBL" id="AP021889">
    <property type="protein sequence ID" value="BBP46255.1"/>
    <property type="molecule type" value="Genomic_DNA"/>
</dbReference>
<dbReference type="CDD" id="cd00093">
    <property type="entry name" value="HTH_XRE"/>
    <property type="match status" value="1"/>
</dbReference>
<evidence type="ECO:0000313" key="1">
    <source>
        <dbReference type="EMBL" id="BBP46255.1"/>
    </source>
</evidence>
<accession>A0A6F8PVV7</accession>
<name>A0A6F8PVV7_9GAMM</name>
<dbReference type="InterPro" id="IPR010982">
    <property type="entry name" value="Lambda_DNA-bd_dom_sf"/>
</dbReference>